<evidence type="ECO:0000313" key="1">
    <source>
        <dbReference type="EMBL" id="TDG38591.1"/>
    </source>
</evidence>
<dbReference type="OMA" id="NSIAKMC"/>
<gene>
    <name evidence="1" type="ORF">AWZ03_014987</name>
</gene>
<dbReference type="Proteomes" id="UP000295192">
    <property type="component" value="Unassembled WGS sequence"/>
</dbReference>
<proteinExistence type="predicted"/>
<accession>A0A484ASL2</accession>
<dbReference type="EMBL" id="LSRL02002733">
    <property type="protein sequence ID" value="TDG38591.1"/>
    <property type="molecule type" value="Genomic_DNA"/>
</dbReference>
<comment type="caution">
    <text evidence="1">The sequence shown here is derived from an EMBL/GenBank/DDBJ whole genome shotgun (WGS) entry which is preliminary data.</text>
</comment>
<protein>
    <submittedName>
        <fullName evidence="1">Uncharacterized protein</fullName>
    </submittedName>
</protein>
<reference evidence="1 2" key="1">
    <citation type="journal article" date="2019" name="J. Hered.">
        <title>An Improved Genome Assembly for Drosophila navojoa, the Basal Species in the mojavensis Cluster.</title>
        <authorList>
            <person name="Vanderlinde T."/>
            <person name="Dupim E.G."/>
            <person name="Nazario-Yepiz N.O."/>
            <person name="Carvalho A.B."/>
        </authorList>
    </citation>
    <scope>NUCLEOTIDE SEQUENCE [LARGE SCALE GENOMIC DNA]</scope>
    <source>
        <strain evidence="1">Navoj_Jal97</strain>
        <tissue evidence="1">Whole organism</tissue>
    </source>
</reference>
<sequence>MCGGWACASYAIACNTHRLSNVRYTGRCFAPTPCGIYDNCSACGCGGGCCGGGCCGGCGWMCGGWACASYCLACNNPPLSTLRFTGRDFIPTPCGPHDKCYAKDTSCSRGNCMRHQKITIEMTPCMDLATLAKSKSDPFQQAKENWQMVYDKVRCTPELAAKKA</sequence>
<evidence type="ECO:0000313" key="2">
    <source>
        <dbReference type="Proteomes" id="UP000295192"/>
    </source>
</evidence>
<dbReference type="AlphaFoldDB" id="A0A484ASL2"/>
<organism evidence="1 2">
    <name type="scientific">Drosophila navojoa</name>
    <name type="common">Fruit fly</name>
    <dbReference type="NCBI Taxonomy" id="7232"/>
    <lineage>
        <taxon>Eukaryota</taxon>
        <taxon>Metazoa</taxon>
        <taxon>Ecdysozoa</taxon>
        <taxon>Arthropoda</taxon>
        <taxon>Hexapoda</taxon>
        <taxon>Insecta</taxon>
        <taxon>Pterygota</taxon>
        <taxon>Neoptera</taxon>
        <taxon>Endopterygota</taxon>
        <taxon>Diptera</taxon>
        <taxon>Brachycera</taxon>
        <taxon>Muscomorpha</taxon>
        <taxon>Ephydroidea</taxon>
        <taxon>Drosophilidae</taxon>
        <taxon>Drosophila</taxon>
    </lineage>
</organism>
<name>A0A484ASL2_DRONA</name>
<dbReference type="OrthoDB" id="7816628at2759"/>
<keyword evidence="2" id="KW-1185">Reference proteome</keyword>